<keyword evidence="1" id="KW-1185">Reference proteome</keyword>
<proteinExistence type="predicted"/>
<dbReference type="AlphaFoldDB" id="A0A1I7WZL5"/>
<dbReference type="WBParaSite" id="Hba_10627">
    <property type="protein sequence ID" value="Hba_10627"/>
    <property type="gene ID" value="Hba_10627"/>
</dbReference>
<name>A0A1I7WZL5_HETBA</name>
<reference evidence="2" key="1">
    <citation type="submission" date="2016-11" db="UniProtKB">
        <authorList>
            <consortium name="WormBaseParasite"/>
        </authorList>
    </citation>
    <scope>IDENTIFICATION</scope>
</reference>
<sequence>MLVGKRPMNVPAYYMNSYFLTDLDDKCIIFEQYFVVCVCINEDKQRRLPGYLRTLSSPSKHQDLTEERWPGYAGLVLVLFGYRFNGESLGDSRERESYRQRDSLNANQLLLLHMLSGEIKNIHERSLEYYK</sequence>
<protein>
    <submittedName>
        <fullName evidence="2">Transposase</fullName>
    </submittedName>
</protein>
<accession>A0A1I7WZL5</accession>
<organism evidence="1 2">
    <name type="scientific">Heterorhabditis bacteriophora</name>
    <name type="common">Entomopathogenic nematode worm</name>
    <dbReference type="NCBI Taxonomy" id="37862"/>
    <lineage>
        <taxon>Eukaryota</taxon>
        <taxon>Metazoa</taxon>
        <taxon>Ecdysozoa</taxon>
        <taxon>Nematoda</taxon>
        <taxon>Chromadorea</taxon>
        <taxon>Rhabditida</taxon>
        <taxon>Rhabditina</taxon>
        <taxon>Rhabditomorpha</taxon>
        <taxon>Strongyloidea</taxon>
        <taxon>Heterorhabditidae</taxon>
        <taxon>Heterorhabditis</taxon>
    </lineage>
</organism>
<evidence type="ECO:0000313" key="2">
    <source>
        <dbReference type="WBParaSite" id="Hba_10627"/>
    </source>
</evidence>
<dbReference type="Proteomes" id="UP000095283">
    <property type="component" value="Unplaced"/>
</dbReference>
<evidence type="ECO:0000313" key="1">
    <source>
        <dbReference type="Proteomes" id="UP000095283"/>
    </source>
</evidence>